<evidence type="ECO:0000256" key="3">
    <source>
        <dbReference type="ARBA" id="ARBA00023002"/>
    </source>
</evidence>
<dbReference type="GO" id="GO:0004497">
    <property type="term" value="F:monooxygenase activity"/>
    <property type="evidence" value="ECO:0007669"/>
    <property type="project" value="UniProtKB-KW"/>
</dbReference>
<dbReference type="PANTHER" id="PTHR47947">
    <property type="entry name" value="CYTOCHROME P450 82C3-RELATED"/>
    <property type="match status" value="1"/>
</dbReference>
<reference evidence="6 7" key="1">
    <citation type="submission" date="2020-08" db="EMBL/GenBank/DDBJ databases">
        <title>Plant Genome Project.</title>
        <authorList>
            <person name="Zhang R.-G."/>
        </authorList>
    </citation>
    <scope>NUCLEOTIDE SEQUENCE [LARGE SCALE GENOMIC DNA]</scope>
    <source>
        <tissue evidence="6">Rhizome</tissue>
    </source>
</reference>
<protein>
    <recommendedName>
        <fullName evidence="8">Cytochrome P450</fullName>
    </recommendedName>
</protein>
<evidence type="ECO:0008006" key="8">
    <source>
        <dbReference type="Google" id="ProtNLM"/>
    </source>
</evidence>
<evidence type="ECO:0000256" key="5">
    <source>
        <dbReference type="RuleBase" id="RU000461"/>
    </source>
</evidence>
<dbReference type="FunFam" id="1.10.630.10:FF:000026">
    <property type="entry name" value="Cytochrome P450 82C4"/>
    <property type="match status" value="1"/>
</dbReference>
<comment type="caution">
    <text evidence="6">The sequence shown here is derived from an EMBL/GenBank/DDBJ whole genome shotgun (WGS) entry which is preliminary data.</text>
</comment>
<dbReference type="PANTHER" id="PTHR47947:SF3">
    <property type="entry name" value="CYTOCHROME P450 81D1-LIKE"/>
    <property type="match status" value="1"/>
</dbReference>
<evidence type="ECO:0000256" key="4">
    <source>
        <dbReference type="ARBA" id="ARBA00023004"/>
    </source>
</evidence>
<dbReference type="InterPro" id="IPR001128">
    <property type="entry name" value="Cyt_P450"/>
</dbReference>
<proteinExistence type="inferred from homology"/>
<dbReference type="PROSITE" id="PS00086">
    <property type="entry name" value="CYTOCHROME_P450"/>
    <property type="match status" value="1"/>
</dbReference>
<keyword evidence="7" id="KW-1185">Reference proteome</keyword>
<dbReference type="GO" id="GO:0016705">
    <property type="term" value="F:oxidoreductase activity, acting on paired donors, with incorporation or reduction of molecular oxygen"/>
    <property type="evidence" value="ECO:0007669"/>
    <property type="project" value="InterPro"/>
</dbReference>
<dbReference type="EMBL" id="JACMSC010000013">
    <property type="protein sequence ID" value="KAG6493681.1"/>
    <property type="molecule type" value="Genomic_DNA"/>
</dbReference>
<dbReference type="GO" id="GO:0020037">
    <property type="term" value="F:heme binding"/>
    <property type="evidence" value="ECO:0007669"/>
    <property type="project" value="InterPro"/>
</dbReference>
<keyword evidence="5" id="KW-0503">Monooxygenase</keyword>
<keyword evidence="2 5" id="KW-0479">Metal-binding</keyword>
<keyword evidence="3 5" id="KW-0560">Oxidoreductase</keyword>
<dbReference type="Pfam" id="PF00067">
    <property type="entry name" value="p450"/>
    <property type="match status" value="1"/>
</dbReference>
<evidence type="ECO:0000313" key="7">
    <source>
        <dbReference type="Proteomes" id="UP000734854"/>
    </source>
</evidence>
<gene>
    <name evidence="6" type="ORF">ZIOFF_048674</name>
</gene>
<evidence type="ECO:0000256" key="1">
    <source>
        <dbReference type="ARBA" id="ARBA00022617"/>
    </source>
</evidence>
<dbReference type="CDD" id="cd20653">
    <property type="entry name" value="CYP81"/>
    <property type="match status" value="1"/>
</dbReference>
<sequence>MAAELSDLPYYFAGLLLLSLFLRRLLSLVGNKKLLLPPTVPGGLPFLGHLHLCKKPMHLSLANLAALHGPVLLLRFGSRPALLVSSSVAADECLTTNDLIFANRPKLPSGKYLSYHNSTLGSSSYGPHWRNLRRLATLELLSPHRLRTSLTARADEARAMARHLFQACAEVDKASKVELRPILFQFSMNLVMREIAGKRYYGEDKAGTVSAEAKRFQAVVEERLALGGASNIGDFVPLLRWLDLKGMKRRMMRFHTNRDELLQELVDEVRNKNSNENPEEMNRTMIGYLLSSQKTDPEHYSDQIIKALVTSLLSAGTDSTSDTIEWAISLLLNHPNAMKKTRDEIDAYLEGTEKGKNRLLEESDLPNLPYLNCVVSETLRMYPAGPLLIPHESSGECFVAGFRVPPGTMLLVNVYSIHRDPSIWEAPEEFAPERFEEGKAEGKWMMPFGMGRRKCPGEGLAMKVVGLVLGILIQGFEWDRVGGEKVDMSEGSGLTLPKAVPLQAMYRPRPSMIGPLSQL</sequence>
<comment type="similarity">
    <text evidence="5">Belongs to the cytochrome P450 family.</text>
</comment>
<evidence type="ECO:0000256" key="2">
    <source>
        <dbReference type="ARBA" id="ARBA00022723"/>
    </source>
</evidence>
<dbReference type="InterPro" id="IPR017972">
    <property type="entry name" value="Cyt_P450_CS"/>
</dbReference>
<dbReference type="InterPro" id="IPR050651">
    <property type="entry name" value="Plant_Cytochrome_P450_Monoox"/>
</dbReference>
<dbReference type="Proteomes" id="UP000734854">
    <property type="component" value="Unassembled WGS sequence"/>
</dbReference>
<dbReference type="OrthoDB" id="1055148at2759"/>
<dbReference type="GO" id="GO:0005506">
    <property type="term" value="F:iron ion binding"/>
    <property type="evidence" value="ECO:0007669"/>
    <property type="project" value="InterPro"/>
</dbReference>
<organism evidence="6 7">
    <name type="scientific">Zingiber officinale</name>
    <name type="common">Ginger</name>
    <name type="synonym">Amomum zingiber</name>
    <dbReference type="NCBI Taxonomy" id="94328"/>
    <lineage>
        <taxon>Eukaryota</taxon>
        <taxon>Viridiplantae</taxon>
        <taxon>Streptophyta</taxon>
        <taxon>Embryophyta</taxon>
        <taxon>Tracheophyta</taxon>
        <taxon>Spermatophyta</taxon>
        <taxon>Magnoliopsida</taxon>
        <taxon>Liliopsida</taxon>
        <taxon>Zingiberales</taxon>
        <taxon>Zingiberaceae</taxon>
        <taxon>Zingiber</taxon>
    </lineage>
</organism>
<accession>A0A8J5KMW7</accession>
<keyword evidence="1 5" id="KW-0349">Heme</keyword>
<keyword evidence="4 5" id="KW-0408">Iron</keyword>
<dbReference type="AlphaFoldDB" id="A0A8J5KMW7"/>
<evidence type="ECO:0000313" key="6">
    <source>
        <dbReference type="EMBL" id="KAG6493681.1"/>
    </source>
</evidence>
<name>A0A8J5KMW7_ZINOF</name>